<reference evidence="6 7" key="1">
    <citation type="submission" date="2013-10" db="EMBL/GenBank/DDBJ databases">
        <authorList>
            <person name="Wang G."/>
            <person name="Zhuang W."/>
        </authorList>
    </citation>
    <scope>NUCLEOTIDE SEQUENCE [LARGE SCALE GENOMIC DNA]</scope>
    <source>
        <strain evidence="6 7">DSM 20118</strain>
    </source>
</reference>
<feature type="domain" description="Luciferase-like" evidence="5">
    <location>
        <begin position="11"/>
        <end position="253"/>
    </location>
</feature>
<dbReference type="Proteomes" id="UP000029833">
    <property type="component" value="Unassembled WGS sequence"/>
</dbReference>
<keyword evidence="4" id="KW-0503">Monooxygenase</keyword>
<keyword evidence="2" id="KW-0288">FMN</keyword>
<dbReference type="PANTHER" id="PTHR42847:SF4">
    <property type="entry name" value="ALKANESULFONATE MONOOXYGENASE-RELATED"/>
    <property type="match status" value="1"/>
</dbReference>
<dbReference type="InterPro" id="IPR011251">
    <property type="entry name" value="Luciferase-like_dom"/>
</dbReference>
<dbReference type="PANTHER" id="PTHR42847">
    <property type="entry name" value="ALKANESULFONATE MONOOXYGENASE"/>
    <property type="match status" value="1"/>
</dbReference>
<evidence type="ECO:0000256" key="4">
    <source>
        <dbReference type="ARBA" id="ARBA00023033"/>
    </source>
</evidence>
<dbReference type="GO" id="GO:0046306">
    <property type="term" value="P:alkanesulfonate catabolic process"/>
    <property type="evidence" value="ECO:0007669"/>
    <property type="project" value="TreeGrafter"/>
</dbReference>
<keyword evidence="7" id="KW-1185">Reference proteome</keyword>
<sequence length="282" mass="30813">MRFGFVGSFGSVAQTVALAQEAEAHGWDGFFTWDGISVGELDTWDPWTLLGALAVSTERIRLGAMIFPLARRRPWKVARETVTVDHLSGGRLVLPVGLGAVDDGGFAGVSGETTSARGRAERLDDALAILERAWSGERFSYAGTHHTVTDLVFRPQPVQRPRIPVWAVGAWPSERSMGRAARWDGVIPQGRTGPVTPDDVRALVAWTDERRRALAAAEPERFLGDFDVVVEGVLPEGPDAAAAHARAYADAGATWWVESRWDAQRDTPETLLDRVRQGPPRL</sequence>
<evidence type="ECO:0000256" key="2">
    <source>
        <dbReference type="ARBA" id="ARBA00022643"/>
    </source>
</evidence>
<dbReference type="InterPro" id="IPR050172">
    <property type="entry name" value="SsuD_RutA_monooxygenase"/>
</dbReference>
<dbReference type="Pfam" id="PF00296">
    <property type="entry name" value="Bac_luciferase"/>
    <property type="match status" value="1"/>
</dbReference>
<accession>A0A0A0B421</accession>
<evidence type="ECO:0000259" key="5">
    <source>
        <dbReference type="Pfam" id="PF00296"/>
    </source>
</evidence>
<dbReference type="STRING" id="1408250.Q760_08185"/>
<keyword evidence="1" id="KW-0285">Flavoprotein</keyword>
<dbReference type="EMBL" id="AXNT01000195">
    <property type="protein sequence ID" value="KGM00524.1"/>
    <property type="molecule type" value="Genomic_DNA"/>
</dbReference>
<evidence type="ECO:0000313" key="7">
    <source>
        <dbReference type="Proteomes" id="UP000029833"/>
    </source>
</evidence>
<proteinExistence type="predicted"/>
<evidence type="ECO:0000256" key="3">
    <source>
        <dbReference type="ARBA" id="ARBA00023002"/>
    </source>
</evidence>
<evidence type="ECO:0000256" key="1">
    <source>
        <dbReference type="ARBA" id="ARBA00022630"/>
    </source>
</evidence>
<organism evidence="6 7">
    <name type="scientific">Cellulomonas cellasea DSM 20118</name>
    <dbReference type="NCBI Taxonomy" id="1408250"/>
    <lineage>
        <taxon>Bacteria</taxon>
        <taxon>Bacillati</taxon>
        <taxon>Actinomycetota</taxon>
        <taxon>Actinomycetes</taxon>
        <taxon>Micrococcales</taxon>
        <taxon>Cellulomonadaceae</taxon>
        <taxon>Cellulomonas</taxon>
    </lineage>
</organism>
<keyword evidence="3" id="KW-0560">Oxidoreductase</keyword>
<dbReference type="GO" id="GO:0008726">
    <property type="term" value="F:alkanesulfonate monooxygenase activity"/>
    <property type="evidence" value="ECO:0007669"/>
    <property type="project" value="TreeGrafter"/>
</dbReference>
<protein>
    <submittedName>
        <fullName evidence="6">Luciferase</fullName>
    </submittedName>
</protein>
<evidence type="ECO:0000313" key="6">
    <source>
        <dbReference type="EMBL" id="KGM00524.1"/>
    </source>
</evidence>
<comment type="caution">
    <text evidence="6">The sequence shown here is derived from an EMBL/GenBank/DDBJ whole genome shotgun (WGS) entry which is preliminary data.</text>
</comment>
<dbReference type="InterPro" id="IPR036661">
    <property type="entry name" value="Luciferase-like_sf"/>
</dbReference>
<dbReference type="Gene3D" id="3.20.20.30">
    <property type="entry name" value="Luciferase-like domain"/>
    <property type="match status" value="1"/>
</dbReference>
<name>A0A0A0B421_9CELL</name>
<gene>
    <name evidence="6" type="ORF">Q760_08185</name>
</gene>
<dbReference type="SUPFAM" id="SSF51679">
    <property type="entry name" value="Bacterial luciferase-like"/>
    <property type="match status" value="1"/>
</dbReference>
<dbReference type="OrthoDB" id="5175259at2"/>
<dbReference type="AlphaFoldDB" id="A0A0A0B421"/>